<dbReference type="Proteomes" id="UP000015105">
    <property type="component" value="Chromosome 3D"/>
</dbReference>
<reference evidence="1" key="4">
    <citation type="submission" date="2019-03" db="UniProtKB">
        <authorList>
            <consortium name="EnsemblPlants"/>
        </authorList>
    </citation>
    <scope>IDENTIFICATION</scope>
</reference>
<organism evidence="1 2">
    <name type="scientific">Aegilops tauschii subsp. strangulata</name>
    <name type="common">Goatgrass</name>
    <dbReference type="NCBI Taxonomy" id="200361"/>
    <lineage>
        <taxon>Eukaryota</taxon>
        <taxon>Viridiplantae</taxon>
        <taxon>Streptophyta</taxon>
        <taxon>Embryophyta</taxon>
        <taxon>Tracheophyta</taxon>
        <taxon>Spermatophyta</taxon>
        <taxon>Magnoliopsida</taxon>
        <taxon>Liliopsida</taxon>
        <taxon>Poales</taxon>
        <taxon>Poaceae</taxon>
        <taxon>BOP clade</taxon>
        <taxon>Pooideae</taxon>
        <taxon>Triticodae</taxon>
        <taxon>Triticeae</taxon>
        <taxon>Triticinae</taxon>
        <taxon>Aegilops</taxon>
    </lineage>
</organism>
<dbReference type="Gramene" id="AET3Gv20895600.47">
    <property type="protein sequence ID" value="AET3Gv20895600.47"/>
    <property type="gene ID" value="AET3Gv20895600"/>
</dbReference>
<keyword evidence="2" id="KW-1185">Reference proteome</keyword>
<name>A0A453G640_AEGTS</name>
<protein>
    <submittedName>
        <fullName evidence="1">Uncharacterized protein</fullName>
    </submittedName>
</protein>
<sequence length="52" mass="5932">VGRRGVSRSAACRWYINDDTSEMIDFHKRLQGKFSPVEKIVLQGQTTAMHLP</sequence>
<evidence type="ECO:0000313" key="2">
    <source>
        <dbReference type="Proteomes" id="UP000015105"/>
    </source>
</evidence>
<reference evidence="1" key="3">
    <citation type="journal article" date="2017" name="Nature">
        <title>Genome sequence of the progenitor of the wheat D genome Aegilops tauschii.</title>
        <authorList>
            <person name="Luo M.C."/>
            <person name="Gu Y.Q."/>
            <person name="Puiu D."/>
            <person name="Wang H."/>
            <person name="Twardziok S.O."/>
            <person name="Deal K.R."/>
            <person name="Huo N."/>
            <person name="Zhu T."/>
            <person name="Wang L."/>
            <person name="Wang Y."/>
            <person name="McGuire P.E."/>
            <person name="Liu S."/>
            <person name="Long H."/>
            <person name="Ramasamy R.K."/>
            <person name="Rodriguez J.C."/>
            <person name="Van S.L."/>
            <person name="Yuan L."/>
            <person name="Wang Z."/>
            <person name="Xia Z."/>
            <person name="Xiao L."/>
            <person name="Anderson O.D."/>
            <person name="Ouyang S."/>
            <person name="Liang Y."/>
            <person name="Zimin A.V."/>
            <person name="Pertea G."/>
            <person name="Qi P."/>
            <person name="Bennetzen J.L."/>
            <person name="Dai X."/>
            <person name="Dawson M.W."/>
            <person name="Muller H.G."/>
            <person name="Kugler K."/>
            <person name="Rivarola-Duarte L."/>
            <person name="Spannagl M."/>
            <person name="Mayer K.F.X."/>
            <person name="Lu F.H."/>
            <person name="Bevan M.W."/>
            <person name="Leroy P."/>
            <person name="Li P."/>
            <person name="You F.M."/>
            <person name="Sun Q."/>
            <person name="Liu Z."/>
            <person name="Lyons E."/>
            <person name="Wicker T."/>
            <person name="Salzberg S.L."/>
            <person name="Devos K.M."/>
            <person name="Dvorak J."/>
        </authorList>
    </citation>
    <scope>NUCLEOTIDE SEQUENCE [LARGE SCALE GENOMIC DNA]</scope>
    <source>
        <strain evidence="1">cv. AL8/78</strain>
    </source>
</reference>
<reference evidence="1" key="5">
    <citation type="journal article" date="2021" name="G3 (Bethesda)">
        <title>Aegilops tauschii genome assembly Aet v5.0 features greater sequence contiguity and improved annotation.</title>
        <authorList>
            <person name="Wang L."/>
            <person name="Zhu T."/>
            <person name="Rodriguez J.C."/>
            <person name="Deal K.R."/>
            <person name="Dubcovsky J."/>
            <person name="McGuire P.E."/>
            <person name="Lux T."/>
            <person name="Spannagl M."/>
            <person name="Mayer K.F.X."/>
            <person name="Baldrich P."/>
            <person name="Meyers B.C."/>
            <person name="Huo N."/>
            <person name="Gu Y.Q."/>
            <person name="Zhou H."/>
            <person name="Devos K.M."/>
            <person name="Bennetzen J.L."/>
            <person name="Unver T."/>
            <person name="Budak H."/>
            <person name="Gulick P.J."/>
            <person name="Galiba G."/>
            <person name="Kalapos B."/>
            <person name="Nelson D.R."/>
            <person name="Li P."/>
            <person name="You F.M."/>
            <person name="Luo M.C."/>
            <person name="Dvorak J."/>
        </authorList>
    </citation>
    <scope>NUCLEOTIDE SEQUENCE [LARGE SCALE GENOMIC DNA]</scope>
    <source>
        <strain evidence="1">cv. AL8/78</strain>
    </source>
</reference>
<reference evidence="2" key="2">
    <citation type="journal article" date="2017" name="Nat. Plants">
        <title>The Aegilops tauschii genome reveals multiple impacts of transposons.</title>
        <authorList>
            <person name="Zhao G."/>
            <person name="Zou C."/>
            <person name="Li K."/>
            <person name="Wang K."/>
            <person name="Li T."/>
            <person name="Gao L."/>
            <person name="Zhang X."/>
            <person name="Wang H."/>
            <person name="Yang Z."/>
            <person name="Liu X."/>
            <person name="Jiang W."/>
            <person name="Mao L."/>
            <person name="Kong X."/>
            <person name="Jiao Y."/>
            <person name="Jia J."/>
        </authorList>
    </citation>
    <scope>NUCLEOTIDE SEQUENCE [LARGE SCALE GENOMIC DNA]</scope>
    <source>
        <strain evidence="2">cv. AL8/78</strain>
    </source>
</reference>
<accession>A0A453G640</accession>
<evidence type="ECO:0000313" key="1">
    <source>
        <dbReference type="EnsemblPlants" id="AET3Gv20895600.47"/>
    </source>
</evidence>
<reference evidence="2" key="1">
    <citation type="journal article" date="2014" name="Science">
        <title>Ancient hybridizations among the ancestral genomes of bread wheat.</title>
        <authorList>
            <consortium name="International Wheat Genome Sequencing Consortium,"/>
            <person name="Marcussen T."/>
            <person name="Sandve S.R."/>
            <person name="Heier L."/>
            <person name="Spannagl M."/>
            <person name="Pfeifer M."/>
            <person name="Jakobsen K.S."/>
            <person name="Wulff B.B."/>
            <person name="Steuernagel B."/>
            <person name="Mayer K.F."/>
            <person name="Olsen O.A."/>
        </authorList>
    </citation>
    <scope>NUCLEOTIDE SEQUENCE [LARGE SCALE GENOMIC DNA]</scope>
    <source>
        <strain evidence="2">cv. AL8/78</strain>
    </source>
</reference>
<dbReference type="EnsemblPlants" id="AET3Gv20895600.47">
    <property type="protein sequence ID" value="AET3Gv20895600.47"/>
    <property type="gene ID" value="AET3Gv20895600"/>
</dbReference>
<dbReference type="AlphaFoldDB" id="A0A453G640"/>
<proteinExistence type="predicted"/>